<dbReference type="InterPro" id="IPR003340">
    <property type="entry name" value="B3_DNA-bd"/>
</dbReference>
<dbReference type="Gene3D" id="2.40.330.10">
    <property type="entry name" value="DNA-binding pseudobarrel domain"/>
    <property type="match status" value="1"/>
</dbReference>
<keyword evidence="2" id="KW-0805">Transcription regulation</keyword>
<dbReference type="AlphaFoldDB" id="A0AAF0XBH0"/>
<dbReference type="Pfam" id="PF02362">
    <property type="entry name" value="B3"/>
    <property type="match status" value="1"/>
</dbReference>
<comment type="subcellular location">
    <subcellularLocation>
        <location evidence="1">Nucleus</location>
    </subcellularLocation>
</comment>
<reference evidence="7" key="1">
    <citation type="journal article" date="2016" name="Nat. Genet.">
        <title>A high-quality carrot genome assembly provides new insights into carotenoid accumulation and asterid genome evolution.</title>
        <authorList>
            <person name="Iorizzo M."/>
            <person name="Ellison S."/>
            <person name="Senalik D."/>
            <person name="Zeng P."/>
            <person name="Satapoomin P."/>
            <person name="Huang J."/>
            <person name="Bowman M."/>
            <person name="Iovene M."/>
            <person name="Sanseverino W."/>
            <person name="Cavagnaro P."/>
            <person name="Yildiz M."/>
            <person name="Macko-Podgorni A."/>
            <person name="Moranska E."/>
            <person name="Grzebelus E."/>
            <person name="Grzebelus D."/>
            <person name="Ashrafi H."/>
            <person name="Zheng Z."/>
            <person name="Cheng S."/>
            <person name="Spooner D."/>
            <person name="Van Deynze A."/>
            <person name="Simon P."/>
        </authorList>
    </citation>
    <scope>NUCLEOTIDE SEQUENCE</scope>
    <source>
        <tissue evidence="7">Leaf</tissue>
    </source>
</reference>
<dbReference type="SUPFAM" id="SSF101936">
    <property type="entry name" value="DNA-binding pseudobarrel domain"/>
    <property type="match status" value="1"/>
</dbReference>
<dbReference type="InterPro" id="IPR015300">
    <property type="entry name" value="DNA-bd_pseudobarrel_sf"/>
</dbReference>
<dbReference type="PANTHER" id="PTHR31140">
    <property type="entry name" value="B3 DOMAIN-CONTAINING TRANSCRIPTION FACTOR ABI3"/>
    <property type="match status" value="1"/>
</dbReference>
<dbReference type="PROSITE" id="PS50863">
    <property type="entry name" value="B3"/>
    <property type="match status" value="1"/>
</dbReference>
<accession>A0AAF0XBH0</accession>
<evidence type="ECO:0000256" key="5">
    <source>
        <dbReference type="ARBA" id="ARBA00023242"/>
    </source>
</evidence>
<dbReference type="GO" id="GO:0003677">
    <property type="term" value="F:DNA binding"/>
    <property type="evidence" value="ECO:0007669"/>
    <property type="project" value="UniProtKB-KW"/>
</dbReference>
<protein>
    <recommendedName>
        <fullName evidence="6">TF-B3 domain-containing protein</fullName>
    </recommendedName>
</protein>
<evidence type="ECO:0000313" key="7">
    <source>
        <dbReference type="EMBL" id="WOH04980.1"/>
    </source>
</evidence>
<evidence type="ECO:0000259" key="6">
    <source>
        <dbReference type="PROSITE" id="PS50863"/>
    </source>
</evidence>
<dbReference type="SMART" id="SM01019">
    <property type="entry name" value="B3"/>
    <property type="match status" value="1"/>
</dbReference>
<sequence length="170" mass="19523">MVIPKKPAEAFLPHLSERSGIRIAMIEIDGSEIWHFSYRFWPNNKSRMYILENTGEFVNKHKLKTGDFITVYEDTESQNYVSLPTAAKTEPSVDHTTVDNYMPVPNNGFEAGVIIDNVVNFPNPVDNSSSLIYSDINYPNDYSFMWERRTSSQPVPTFQNLSYDEILKGM</sequence>
<dbReference type="PANTHER" id="PTHR31140:SF81">
    <property type="entry name" value="B3 DOMAIN-CONTAINING TRANSCRIPTION FACTOR ABI3"/>
    <property type="match status" value="1"/>
</dbReference>
<dbReference type="GO" id="GO:0005634">
    <property type="term" value="C:nucleus"/>
    <property type="evidence" value="ECO:0007669"/>
    <property type="project" value="UniProtKB-SubCell"/>
</dbReference>
<feature type="domain" description="TF-B3" evidence="6">
    <location>
        <begin position="1"/>
        <end position="87"/>
    </location>
</feature>
<evidence type="ECO:0000256" key="2">
    <source>
        <dbReference type="ARBA" id="ARBA00023015"/>
    </source>
</evidence>
<reference evidence="7" key="2">
    <citation type="submission" date="2022-03" db="EMBL/GenBank/DDBJ databases">
        <title>Draft title - Genomic analysis of global carrot germplasm unveils the trajectory of domestication and the origin of high carotenoid orange carrot.</title>
        <authorList>
            <person name="Iorizzo M."/>
            <person name="Ellison S."/>
            <person name="Senalik D."/>
            <person name="Macko-Podgorni A."/>
            <person name="Grzebelus D."/>
            <person name="Bostan H."/>
            <person name="Rolling W."/>
            <person name="Curaba J."/>
            <person name="Simon P."/>
        </authorList>
    </citation>
    <scope>NUCLEOTIDE SEQUENCE</scope>
    <source>
        <tissue evidence="7">Leaf</tissue>
    </source>
</reference>
<dbReference type="InterPro" id="IPR044800">
    <property type="entry name" value="LEC2-like"/>
</dbReference>
<keyword evidence="8" id="KW-1185">Reference proteome</keyword>
<gene>
    <name evidence="7" type="ORF">DCAR_0624392</name>
</gene>
<evidence type="ECO:0000256" key="1">
    <source>
        <dbReference type="ARBA" id="ARBA00004123"/>
    </source>
</evidence>
<evidence type="ECO:0000256" key="4">
    <source>
        <dbReference type="ARBA" id="ARBA00023163"/>
    </source>
</evidence>
<evidence type="ECO:0000256" key="3">
    <source>
        <dbReference type="ARBA" id="ARBA00023125"/>
    </source>
</evidence>
<name>A0AAF0XBH0_DAUCS</name>
<keyword evidence="4" id="KW-0804">Transcription</keyword>
<evidence type="ECO:0000313" key="8">
    <source>
        <dbReference type="Proteomes" id="UP000077755"/>
    </source>
</evidence>
<proteinExistence type="predicted"/>
<keyword evidence="3" id="KW-0238">DNA-binding</keyword>
<organism evidence="7 8">
    <name type="scientific">Daucus carota subsp. sativus</name>
    <name type="common">Carrot</name>
    <dbReference type="NCBI Taxonomy" id="79200"/>
    <lineage>
        <taxon>Eukaryota</taxon>
        <taxon>Viridiplantae</taxon>
        <taxon>Streptophyta</taxon>
        <taxon>Embryophyta</taxon>
        <taxon>Tracheophyta</taxon>
        <taxon>Spermatophyta</taxon>
        <taxon>Magnoliopsida</taxon>
        <taxon>eudicotyledons</taxon>
        <taxon>Gunneridae</taxon>
        <taxon>Pentapetalae</taxon>
        <taxon>asterids</taxon>
        <taxon>campanulids</taxon>
        <taxon>Apiales</taxon>
        <taxon>Apiaceae</taxon>
        <taxon>Apioideae</taxon>
        <taxon>Scandiceae</taxon>
        <taxon>Daucinae</taxon>
        <taxon>Daucus</taxon>
        <taxon>Daucus sect. Daucus</taxon>
    </lineage>
</organism>
<dbReference type="GO" id="GO:0003700">
    <property type="term" value="F:DNA-binding transcription factor activity"/>
    <property type="evidence" value="ECO:0007669"/>
    <property type="project" value="InterPro"/>
</dbReference>
<dbReference type="Proteomes" id="UP000077755">
    <property type="component" value="Chromosome 6"/>
</dbReference>
<keyword evidence="5" id="KW-0539">Nucleus</keyword>
<dbReference type="EMBL" id="CP093348">
    <property type="protein sequence ID" value="WOH04980.1"/>
    <property type="molecule type" value="Genomic_DNA"/>
</dbReference>